<dbReference type="RefSeq" id="WP_169065455.1">
    <property type="nucleotide sequence ID" value="NZ_SPMY01000011.1"/>
</dbReference>
<sequence>MQQAEAQARQFIKLQRPGHKHPQAWQASPGKPLPQTKECLKMLYLPYSVSPHRHEPQHNWMTDMKTVHYFLLGIFVSASVAAQAIYETQGKNGPVFSDLPSEGRDLPSPGATEVKLPPLNLSDAPPAARAAQPTPAPVGARYQSLSISQPASGGTIHSNTGQFSVQVAIDPALQVDQGDVLVVSLDNFALPSTRTTLQFEISASEWQTAAADSVEHQLQVSVMDRSGKLLLTSAPQNFYAHRATQSHRAR</sequence>
<comment type="caution">
    <text evidence="3">The sequence shown here is derived from an EMBL/GenBank/DDBJ whole genome shotgun (WGS) entry which is preliminary data.</text>
</comment>
<keyword evidence="2" id="KW-0472">Membrane</keyword>
<evidence type="ECO:0008006" key="5">
    <source>
        <dbReference type="Google" id="ProtNLM"/>
    </source>
</evidence>
<feature type="region of interest" description="Disordered" evidence="1">
    <location>
        <begin position="1"/>
        <end position="32"/>
    </location>
</feature>
<organism evidence="3 4">
    <name type="scientific">Candidatus Accumulibacter phosphatis</name>
    <dbReference type="NCBI Taxonomy" id="327160"/>
    <lineage>
        <taxon>Bacteria</taxon>
        <taxon>Pseudomonadati</taxon>
        <taxon>Pseudomonadota</taxon>
        <taxon>Betaproteobacteria</taxon>
        <taxon>Candidatus Accumulibacter</taxon>
    </lineage>
</organism>
<keyword evidence="4" id="KW-1185">Reference proteome</keyword>
<feature type="transmembrane region" description="Helical" evidence="2">
    <location>
        <begin position="67"/>
        <end position="86"/>
    </location>
</feature>
<evidence type="ECO:0000256" key="2">
    <source>
        <dbReference type="SAM" id="Phobius"/>
    </source>
</evidence>
<keyword evidence="2" id="KW-1133">Transmembrane helix</keyword>
<proteinExistence type="predicted"/>
<reference evidence="3 4" key="1">
    <citation type="submission" date="2019-03" db="EMBL/GenBank/DDBJ databases">
        <title>Metabolic reconstructions from genomes of highly enriched 'Candidatus Accumulibacter' and 'Candidatus Competibacter' bioreactor populations.</title>
        <authorList>
            <person name="Annavajhala M.K."/>
            <person name="Welles L."/>
            <person name="Abbas B."/>
            <person name="Sorokin D."/>
            <person name="Park H."/>
            <person name="Van Loosdrecht M."/>
            <person name="Chandran K."/>
        </authorList>
    </citation>
    <scope>NUCLEOTIDE SEQUENCE [LARGE SCALE GENOMIC DNA]</scope>
    <source>
        <strain evidence="3 4">SBR_S</strain>
    </source>
</reference>
<name>A0ABX1TWE2_9PROT</name>
<accession>A0ABX1TWE2</accession>
<gene>
    <name evidence="3" type="ORF">E4Q23_04100</name>
</gene>
<dbReference type="EMBL" id="SPMY01000011">
    <property type="protein sequence ID" value="NMQ27003.1"/>
    <property type="molecule type" value="Genomic_DNA"/>
</dbReference>
<protein>
    <recommendedName>
        <fullName evidence="5">DUF4124 domain-containing protein</fullName>
    </recommendedName>
</protein>
<evidence type="ECO:0000256" key="1">
    <source>
        <dbReference type="SAM" id="MobiDB-lite"/>
    </source>
</evidence>
<evidence type="ECO:0000313" key="3">
    <source>
        <dbReference type="EMBL" id="NMQ27003.1"/>
    </source>
</evidence>
<evidence type="ECO:0000313" key="4">
    <source>
        <dbReference type="Proteomes" id="UP000749010"/>
    </source>
</evidence>
<feature type="region of interest" description="Disordered" evidence="1">
    <location>
        <begin position="91"/>
        <end position="119"/>
    </location>
</feature>
<dbReference type="Proteomes" id="UP000749010">
    <property type="component" value="Unassembled WGS sequence"/>
</dbReference>
<keyword evidence="2" id="KW-0812">Transmembrane</keyword>